<protein>
    <submittedName>
        <fullName evidence="2">Uncharacterized protein</fullName>
    </submittedName>
</protein>
<organism evidence="2 3">
    <name type="scientific">Ficus carica</name>
    <name type="common">Common fig</name>
    <dbReference type="NCBI Taxonomy" id="3494"/>
    <lineage>
        <taxon>Eukaryota</taxon>
        <taxon>Viridiplantae</taxon>
        <taxon>Streptophyta</taxon>
        <taxon>Embryophyta</taxon>
        <taxon>Tracheophyta</taxon>
        <taxon>Spermatophyta</taxon>
        <taxon>Magnoliopsida</taxon>
        <taxon>eudicotyledons</taxon>
        <taxon>Gunneridae</taxon>
        <taxon>Pentapetalae</taxon>
        <taxon>rosids</taxon>
        <taxon>fabids</taxon>
        <taxon>Rosales</taxon>
        <taxon>Moraceae</taxon>
        <taxon>Ficeae</taxon>
        <taxon>Ficus</taxon>
    </lineage>
</organism>
<proteinExistence type="predicted"/>
<dbReference type="EMBL" id="BTGU01000004">
    <property type="protein sequence ID" value="GMN34307.1"/>
    <property type="molecule type" value="Genomic_DNA"/>
</dbReference>
<gene>
    <name evidence="2" type="ORF">TIFTF001_004628</name>
</gene>
<reference evidence="2" key="1">
    <citation type="submission" date="2023-07" db="EMBL/GenBank/DDBJ databases">
        <title>draft genome sequence of fig (Ficus carica).</title>
        <authorList>
            <person name="Takahashi T."/>
            <person name="Nishimura K."/>
        </authorList>
    </citation>
    <scope>NUCLEOTIDE SEQUENCE</scope>
</reference>
<evidence type="ECO:0000256" key="1">
    <source>
        <dbReference type="SAM" id="MobiDB-lite"/>
    </source>
</evidence>
<comment type="caution">
    <text evidence="2">The sequence shown here is derived from an EMBL/GenBank/DDBJ whole genome shotgun (WGS) entry which is preliminary data.</text>
</comment>
<name>A0AA87ZI90_FICCA</name>
<sequence length="108" mass="11882">MPDPQFVSGPCSDTNSSPSTKPHFDLDIDLGWGQDCNRIQSLGQGSRSTLRKSLPLWEFGAIAVDVISVASSRAFMYVALCVFLVSQIVRSMLWQKWALANELCSSVN</sequence>
<dbReference type="AlphaFoldDB" id="A0AA87ZI90"/>
<dbReference type="Proteomes" id="UP001187192">
    <property type="component" value="Unassembled WGS sequence"/>
</dbReference>
<evidence type="ECO:0000313" key="2">
    <source>
        <dbReference type="EMBL" id="GMN34307.1"/>
    </source>
</evidence>
<evidence type="ECO:0000313" key="3">
    <source>
        <dbReference type="Proteomes" id="UP001187192"/>
    </source>
</evidence>
<feature type="compositionally biased region" description="Polar residues" evidence="1">
    <location>
        <begin position="11"/>
        <end position="20"/>
    </location>
</feature>
<dbReference type="Gramene" id="FCD_00006141-RA">
    <property type="protein sequence ID" value="FCD_00006141-RA:cds"/>
    <property type="gene ID" value="FCD_00006141"/>
</dbReference>
<accession>A0AA87ZI90</accession>
<feature type="region of interest" description="Disordered" evidence="1">
    <location>
        <begin position="1"/>
        <end position="21"/>
    </location>
</feature>
<keyword evidence="3" id="KW-1185">Reference proteome</keyword>